<dbReference type="SUPFAM" id="SSF50156">
    <property type="entry name" value="PDZ domain-like"/>
    <property type="match status" value="1"/>
</dbReference>
<dbReference type="AlphaFoldDB" id="A0A7Y0DXW4"/>
<name>A0A7Y0DXW4_9GAMM</name>
<dbReference type="SUPFAM" id="SSF50494">
    <property type="entry name" value="Trypsin-like serine proteases"/>
    <property type="match status" value="1"/>
</dbReference>
<evidence type="ECO:0000256" key="1">
    <source>
        <dbReference type="ARBA" id="ARBA00022670"/>
    </source>
</evidence>
<organism evidence="4 5">
    <name type="scientific">Pseudoalteromonas arctica</name>
    <dbReference type="NCBI Taxonomy" id="394751"/>
    <lineage>
        <taxon>Bacteria</taxon>
        <taxon>Pseudomonadati</taxon>
        <taxon>Pseudomonadota</taxon>
        <taxon>Gammaproteobacteria</taxon>
        <taxon>Alteromonadales</taxon>
        <taxon>Pseudoalteromonadaceae</taxon>
        <taxon>Pseudoalteromonas</taxon>
    </lineage>
</organism>
<dbReference type="PANTHER" id="PTHR43343">
    <property type="entry name" value="PEPTIDASE S12"/>
    <property type="match status" value="1"/>
</dbReference>
<feature type="non-terminal residue" evidence="4">
    <location>
        <position position="208"/>
    </location>
</feature>
<dbReference type="EMBL" id="JABBMT010000096">
    <property type="protein sequence ID" value="NMM42826.1"/>
    <property type="molecule type" value="Genomic_DNA"/>
</dbReference>
<feature type="non-terminal residue" evidence="4">
    <location>
        <position position="1"/>
    </location>
</feature>
<evidence type="ECO:0000313" key="5">
    <source>
        <dbReference type="Proteomes" id="UP000570493"/>
    </source>
</evidence>
<dbReference type="InterPro" id="IPR009003">
    <property type="entry name" value="Peptidase_S1_PA"/>
</dbReference>
<dbReference type="GO" id="GO:0004252">
    <property type="term" value="F:serine-type endopeptidase activity"/>
    <property type="evidence" value="ECO:0007669"/>
    <property type="project" value="InterPro"/>
</dbReference>
<keyword evidence="1" id="KW-0645">Protease</keyword>
<evidence type="ECO:0000259" key="3">
    <source>
        <dbReference type="PROSITE" id="PS50106"/>
    </source>
</evidence>
<evidence type="ECO:0000313" key="4">
    <source>
        <dbReference type="EMBL" id="NMM42826.1"/>
    </source>
</evidence>
<comment type="caution">
    <text evidence="4">The sequence shown here is derived from an EMBL/GenBank/DDBJ whole genome shotgun (WGS) entry which is preliminary data.</text>
</comment>
<dbReference type="Pfam" id="PF13365">
    <property type="entry name" value="Trypsin_2"/>
    <property type="match status" value="1"/>
</dbReference>
<dbReference type="Gene3D" id="2.30.42.10">
    <property type="match status" value="1"/>
</dbReference>
<dbReference type="InterPro" id="IPR001940">
    <property type="entry name" value="Peptidase_S1C"/>
</dbReference>
<dbReference type="Proteomes" id="UP000570493">
    <property type="component" value="Unassembled WGS sequence"/>
</dbReference>
<dbReference type="PROSITE" id="PS50106">
    <property type="entry name" value="PDZ"/>
    <property type="match status" value="1"/>
</dbReference>
<dbReference type="InterPro" id="IPR051201">
    <property type="entry name" value="Chloro_Bact_Ser_Proteases"/>
</dbReference>
<dbReference type="PANTHER" id="PTHR43343:SF3">
    <property type="entry name" value="PROTEASE DO-LIKE 8, CHLOROPLASTIC"/>
    <property type="match status" value="1"/>
</dbReference>
<feature type="domain" description="PDZ" evidence="3">
    <location>
        <begin position="143"/>
        <end position="208"/>
    </location>
</feature>
<keyword evidence="2" id="KW-0378">Hydrolase</keyword>
<reference evidence="4" key="1">
    <citation type="submission" date="2020-04" db="EMBL/GenBank/DDBJ databases">
        <title>Genome Sequencing for Pseudoaltermonas arctica.</title>
        <authorList>
            <person name="Elkins N.S."/>
        </authorList>
    </citation>
    <scope>NUCLEOTIDE SEQUENCE [LARGE SCALE GENOMIC DNA]</scope>
    <source>
        <strain evidence="4">NEC-BIFX-2020_0012</strain>
    </source>
</reference>
<dbReference type="InterPro" id="IPR036034">
    <property type="entry name" value="PDZ_sf"/>
</dbReference>
<keyword evidence="5" id="KW-1185">Reference proteome</keyword>
<gene>
    <name evidence="4" type="ORF">HHO47_19040</name>
</gene>
<dbReference type="Gene3D" id="2.40.10.120">
    <property type="match status" value="1"/>
</dbReference>
<proteinExistence type="predicted"/>
<dbReference type="PRINTS" id="PR00834">
    <property type="entry name" value="PROTEASES2C"/>
</dbReference>
<protein>
    <submittedName>
        <fullName evidence="4">Trypsin-like serine protease</fullName>
    </submittedName>
</protein>
<sequence>LAVIRVTNPPESMKPMRFANSSKLTVGAPVMAVGNPLGLSGSVTTGIISALNRPVTTMSRDDSDDVLGSYDSSSGVVVTNAIQTSAAINPGNSGGALVNANGELVGINSSIASLPSADRSQSGNIGIGFAIPSNLAKSVADQIIRTGKVTHAFLGISVRDAAAVKAGVKVRGAGIATVIPSSAAGKAGLRRGDVITRIDDTDIASGES</sequence>
<dbReference type="GO" id="GO:0006508">
    <property type="term" value="P:proteolysis"/>
    <property type="evidence" value="ECO:0007669"/>
    <property type="project" value="UniProtKB-KW"/>
</dbReference>
<dbReference type="Pfam" id="PF00595">
    <property type="entry name" value="PDZ"/>
    <property type="match status" value="1"/>
</dbReference>
<accession>A0A7Y0DXW4</accession>
<dbReference type="InterPro" id="IPR001478">
    <property type="entry name" value="PDZ"/>
</dbReference>
<evidence type="ECO:0000256" key="2">
    <source>
        <dbReference type="ARBA" id="ARBA00022801"/>
    </source>
</evidence>